<evidence type="ECO:0000256" key="2">
    <source>
        <dbReference type="ARBA" id="ARBA00023002"/>
    </source>
</evidence>
<dbReference type="EMBL" id="JAHMHS010000207">
    <property type="protein sequence ID" value="KAK1707559.1"/>
    <property type="molecule type" value="Genomic_DNA"/>
</dbReference>
<dbReference type="SUPFAM" id="SSF51735">
    <property type="entry name" value="NAD(P)-binding Rossmann-fold domains"/>
    <property type="match status" value="1"/>
</dbReference>
<dbReference type="AlphaFoldDB" id="A0AAD8U610"/>
<dbReference type="PANTHER" id="PTHR47706">
    <property type="entry name" value="NMRA-LIKE FAMILY PROTEIN"/>
    <property type="match status" value="1"/>
</dbReference>
<evidence type="ECO:0000259" key="3">
    <source>
        <dbReference type="Pfam" id="PF05368"/>
    </source>
</evidence>
<dbReference type="GO" id="GO:0016491">
    <property type="term" value="F:oxidoreductase activity"/>
    <property type="evidence" value="ECO:0007669"/>
    <property type="project" value="UniProtKB-KW"/>
</dbReference>
<dbReference type="PANTHER" id="PTHR47706:SF1">
    <property type="entry name" value="CIPA-LIKE, PUTATIVE (AFU_ORTHOLOGUE AFUA_1G12460)-RELATED"/>
    <property type="match status" value="1"/>
</dbReference>
<sequence length="300" mass="32622">MQQESGSSVRREALTIHTGNLGRPILKSLLNAGFIVTALSRPGGNASALPSHPSLIVKVVDLTSSDSLQPALLEIDVVISCVATLAICIQKSLVDASVASEVKRFIPAEFGMDSANALFAQLPVREPKVATRRYLLQILETNPQFTFTCIPNGLFLDWGLQMGIILDLKRHTATLYNGGNVSFSATTLEDIASTVLARNRFVYVQSATLTRNQLIEFAKEIGGKAWETAIMTTEEIWRQGLVEMEKGPQADINAAMLGFCLCGSFTSDFNCDFSSHWENNLLGLKGLTEDEVRSLLAGLL</sequence>
<dbReference type="Gene3D" id="3.90.25.10">
    <property type="entry name" value="UDP-galactose 4-epimerase, domain 1"/>
    <property type="match status" value="1"/>
</dbReference>
<organism evidence="4 5">
    <name type="scientific">Glomerella acutata</name>
    <name type="common">Colletotrichum acutatum</name>
    <dbReference type="NCBI Taxonomy" id="27357"/>
    <lineage>
        <taxon>Eukaryota</taxon>
        <taxon>Fungi</taxon>
        <taxon>Dikarya</taxon>
        <taxon>Ascomycota</taxon>
        <taxon>Pezizomycotina</taxon>
        <taxon>Sordariomycetes</taxon>
        <taxon>Hypocreomycetidae</taxon>
        <taxon>Glomerellales</taxon>
        <taxon>Glomerellaceae</taxon>
        <taxon>Colletotrichum</taxon>
        <taxon>Colletotrichum acutatum species complex</taxon>
    </lineage>
</organism>
<dbReference type="Gene3D" id="3.40.50.720">
    <property type="entry name" value="NAD(P)-binding Rossmann-like Domain"/>
    <property type="match status" value="1"/>
</dbReference>
<dbReference type="GeneID" id="85396570"/>
<keyword evidence="1" id="KW-0521">NADP</keyword>
<name>A0AAD8U610_GLOAC</name>
<dbReference type="CDD" id="cd05259">
    <property type="entry name" value="PCBER_SDR_a"/>
    <property type="match status" value="1"/>
</dbReference>
<dbReference type="InterPro" id="IPR045312">
    <property type="entry name" value="PCBER-like"/>
</dbReference>
<evidence type="ECO:0000313" key="5">
    <source>
        <dbReference type="Proteomes" id="UP001244207"/>
    </source>
</evidence>
<dbReference type="RefSeq" id="XP_060358096.1">
    <property type="nucleotide sequence ID" value="XM_060512672.1"/>
</dbReference>
<evidence type="ECO:0000313" key="4">
    <source>
        <dbReference type="EMBL" id="KAK1707559.1"/>
    </source>
</evidence>
<gene>
    <name evidence="4" type="ORF">BDZ83DRAFT_724557</name>
</gene>
<feature type="domain" description="NmrA-like" evidence="3">
    <location>
        <begin position="18"/>
        <end position="158"/>
    </location>
</feature>
<dbReference type="InterPro" id="IPR051609">
    <property type="entry name" value="NmrA/Isoflavone_reductase-like"/>
</dbReference>
<dbReference type="Pfam" id="PF05368">
    <property type="entry name" value="NmrA"/>
    <property type="match status" value="1"/>
</dbReference>
<keyword evidence="5" id="KW-1185">Reference proteome</keyword>
<comment type="caution">
    <text evidence="4">The sequence shown here is derived from an EMBL/GenBank/DDBJ whole genome shotgun (WGS) entry which is preliminary data.</text>
</comment>
<evidence type="ECO:0000256" key="1">
    <source>
        <dbReference type="ARBA" id="ARBA00022857"/>
    </source>
</evidence>
<accession>A0AAD8U610</accession>
<dbReference type="InterPro" id="IPR036291">
    <property type="entry name" value="NAD(P)-bd_dom_sf"/>
</dbReference>
<proteinExistence type="predicted"/>
<keyword evidence="2" id="KW-0560">Oxidoreductase</keyword>
<protein>
    <submittedName>
        <fullName evidence="4">Oxidoreductase CipA-like protein</fullName>
    </submittedName>
</protein>
<reference evidence="4" key="1">
    <citation type="submission" date="2021-12" db="EMBL/GenBank/DDBJ databases">
        <title>Comparative genomics, transcriptomics and evolutionary studies reveal genomic signatures of adaptation to plant cell wall in hemibiotrophic fungi.</title>
        <authorList>
            <consortium name="DOE Joint Genome Institute"/>
            <person name="Baroncelli R."/>
            <person name="Diaz J.F."/>
            <person name="Benocci T."/>
            <person name="Peng M."/>
            <person name="Battaglia E."/>
            <person name="Haridas S."/>
            <person name="Andreopoulos W."/>
            <person name="Labutti K."/>
            <person name="Pangilinan J."/>
            <person name="Floch G.L."/>
            <person name="Makela M.R."/>
            <person name="Henrissat B."/>
            <person name="Grigoriev I.V."/>
            <person name="Crouch J.A."/>
            <person name="De Vries R.P."/>
            <person name="Sukno S.A."/>
            <person name="Thon M.R."/>
        </authorList>
    </citation>
    <scope>NUCLEOTIDE SEQUENCE</scope>
    <source>
        <strain evidence="4">CBS 112980</strain>
    </source>
</reference>
<dbReference type="Proteomes" id="UP001244207">
    <property type="component" value="Unassembled WGS sequence"/>
</dbReference>
<dbReference type="InterPro" id="IPR008030">
    <property type="entry name" value="NmrA-like"/>
</dbReference>